<name>A0A2R8PK86_CALJA</name>
<keyword evidence="4" id="KW-1185">Reference proteome</keyword>
<sequence>MGLTGRLGSLPSPMHGLRVSIRRSVCPSRCGAPGPGAALPDRPHRLCARGRLPCRGDGTWRSRQSPPDSPGGAKAGGGGLSMSHCPRCGLLLPRPGWFAVAPAGEVGLAGADRASSPQGRPSQLRMQPTATMATAAATTTSATVALTTSWDNSTGRPTAEADPVLDNYVLLVVVMSLFVGGTLVVLSGVLLLCKRCWDVHQRLNRAMEEAEKTTTTYLDNGTHPAQDPYFRGEDPEGQDAETERFLSTSSTGRRVSFNEAALFEQSRKAQDKGRRYTLTEGDFHHLKNARLTHLHLPPLKIVTIHECDSGEASSAATPHPATSPKATLAIFQPPGKALTGRSVGPSSALPGDPYNPAAGATDFAEISPLASSDSGEGTSLDADTRSTKAGGPGAAAGPGEAGPGSGAGTVLQFFTRLRRHASLDGASPYFKVKKWKLEPSHRAASLDTRGSPKRHHFQRQRAASDSMEQEEAGAPHADLIQYIARAGDTVAFPPPRPFLASPTSPPPALGRYFSVDRGARGGPVGPCPDLPLPGGPGSALQTPWTWPHPPPAARPLPEADSLGPPLQHGPEEGSGEETGLEAAEAAVGASPESPPERGAGGAGPEQPPPPELDAERDAGPEQAQTSYRDLWSLRASLELHAAASDHSSSGNDRDSVRSGDSSGSGSGGAAPAFPPPSPPAPRPKDGEARRLLQMDSGYASIEGRGAGDDTEPPAAPALPRSPRAWPRRPRRDYSIDEKTDALFHEFLRHDPHFDDTPAAARHRARAHPHARKQWQRGRQHSDPGARAAPPPAPPASAARPARAPLRRGDSVDGPPDGRTLGGAGDDPAIPVIEEEPGGGGCPGSGLCVAPPGALLDKLAAGLDERLFPPRLAEPAVAPPALVAAAPTSPDHSPA</sequence>
<dbReference type="PANTHER" id="PTHR28597:SF1">
    <property type="entry name" value="VOLTAGE-DEPENDENT CALCIUM CHANNEL BETA SUBUNIT-ASSOCIATED REGULATORY PROTEIN"/>
    <property type="match status" value="1"/>
</dbReference>
<reference evidence="3" key="2">
    <citation type="submission" date="2025-08" db="UniProtKB">
        <authorList>
            <consortium name="Ensembl"/>
        </authorList>
    </citation>
    <scope>IDENTIFICATION</scope>
</reference>
<evidence type="ECO:0000313" key="4">
    <source>
        <dbReference type="Proteomes" id="UP000008225"/>
    </source>
</evidence>
<feature type="compositionally biased region" description="Basic and acidic residues" evidence="1">
    <location>
        <begin position="682"/>
        <end position="692"/>
    </location>
</feature>
<evidence type="ECO:0000313" key="3">
    <source>
        <dbReference type="Ensembl" id="ENSCJAP00000065611.2"/>
    </source>
</evidence>
<feature type="compositionally biased region" description="Pro residues" evidence="1">
    <location>
        <begin position="525"/>
        <end position="534"/>
    </location>
</feature>
<dbReference type="InterPro" id="IPR037658">
    <property type="entry name" value="CBARP"/>
</dbReference>
<reference evidence="3" key="3">
    <citation type="submission" date="2025-09" db="UniProtKB">
        <authorList>
            <consortium name="Ensembl"/>
        </authorList>
    </citation>
    <scope>IDENTIFICATION</scope>
</reference>
<feature type="region of interest" description="Disordered" evidence="1">
    <location>
        <begin position="335"/>
        <end position="407"/>
    </location>
</feature>
<feature type="compositionally biased region" description="Gly residues" evidence="1">
    <location>
        <begin position="390"/>
        <end position="407"/>
    </location>
</feature>
<keyword evidence="2" id="KW-1133">Transmembrane helix</keyword>
<dbReference type="AlphaFoldDB" id="A0A2R8PK86"/>
<feature type="compositionally biased region" description="Low complexity" evidence="1">
    <location>
        <begin position="580"/>
        <end position="591"/>
    </location>
</feature>
<proteinExistence type="predicted"/>
<reference evidence="3" key="1">
    <citation type="submission" date="2009-03" db="EMBL/GenBank/DDBJ databases">
        <authorList>
            <person name="Warren W."/>
            <person name="Ye L."/>
            <person name="Minx P."/>
            <person name="Worley K."/>
            <person name="Gibbs R."/>
            <person name="Wilson R.K."/>
        </authorList>
    </citation>
    <scope>NUCLEOTIDE SEQUENCE [LARGE SCALE GENOMIC DNA]</scope>
</reference>
<dbReference type="FunCoup" id="A0A2R8PK86">
    <property type="interactions" value="453"/>
</dbReference>
<dbReference type="GO" id="GO:0044325">
    <property type="term" value="F:transmembrane transporter binding"/>
    <property type="evidence" value="ECO:0007669"/>
    <property type="project" value="Ensembl"/>
</dbReference>
<dbReference type="GO" id="GO:0045955">
    <property type="term" value="P:negative regulation of calcium ion-dependent exocytosis"/>
    <property type="evidence" value="ECO:0007669"/>
    <property type="project" value="Ensembl"/>
</dbReference>
<feature type="region of interest" description="Disordered" evidence="1">
    <location>
        <begin position="641"/>
        <end position="732"/>
    </location>
</feature>
<keyword evidence="2" id="KW-0812">Transmembrane</keyword>
<dbReference type="GO" id="GO:0030426">
    <property type="term" value="C:growth cone"/>
    <property type="evidence" value="ECO:0007669"/>
    <property type="project" value="Ensembl"/>
</dbReference>
<dbReference type="GO" id="GO:1903170">
    <property type="term" value="P:negative regulation of calcium ion transmembrane transport"/>
    <property type="evidence" value="ECO:0007669"/>
    <property type="project" value="Ensembl"/>
</dbReference>
<feature type="region of interest" description="Disordered" evidence="1">
    <location>
        <begin position="441"/>
        <end position="473"/>
    </location>
</feature>
<keyword evidence="2" id="KW-0472">Membrane</keyword>
<dbReference type="STRING" id="9483.ENSCJAP00000065611"/>
<organism evidence="3 4">
    <name type="scientific">Callithrix jacchus</name>
    <name type="common">White-tufted-ear marmoset</name>
    <name type="synonym">Simia Jacchus</name>
    <dbReference type="NCBI Taxonomy" id="9483"/>
    <lineage>
        <taxon>Eukaryota</taxon>
        <taxon>Metazoa</taxon>
        <taxon>Chordata</taxon>
        <taxon>Craniata</taxon>
        <taxon>Vertebrata</taxon>
        <taxon>Euteleostomi</taxon>
        <taxon>Mammalia</taxon>
        <taxon>Eutheria</taxon>
        <taxon>Euarchontoglires</taxon>
        <taxon>Primates</taxon>
        <taxon>Haplorrhini</taxon>
        <taxon>Platyrrhini</taxon>
        <taxon>Cebidae</taxon>
        <taxon>Callitrichinae</taxon>
        <taxon>Callithrix</taxon>
        <taxon>Callithrix</taxon>
    </lineage>
</organism>
<dbReference type="Ensembl" id="ENSCJAT00000072593.3">
    <property type="protein sequence ID" value="ENSCJAP00000065611.2"/>
    <property type="gene ID" value="ENSCJAG00000038778.3"/>
</dbReference>
<feature type="compositionally biased region" description="Basic residues" evidence="1">
    <location>
        <begin position="760"/>
        <end position="778"/>
    </location>
</feature>
<feature type="region of interest" description="Disordered" evidence="1">
    <location>
        <begin position="514"/>
        <end position="629"/>
    </location>
</feature>
<feature type="region of interest" description="Disordered" evidence="1">
    <location>
        <begin position="231"/>
        <end position="251"/>
    </location>
</feature>
<dbReference type="Bgee" id="ENSCJAG00000038778">
    <property type="expression patterns" value="Expressed in frontal cortex and 5 other cell types or tissues"/>
</dbReference>
<dbReference type="GO" id="GO:0030141">
    <property type="term" value="C:secretory granule"/>
    <property type="evidence" value="ECO:0007669"/>
    <property type="project" value="Ensembl"/>
</dbReference>
<dbReference type="GeneTree" id="ENSGT00390000009230"/>
<dbReference type="GO" id="GO:0005886">
    <property type="term" value="C:plasma membrane"/>
    <property type="evidence" value="ECO:0007669"/>
    <property type="project" value="Ensembl"/>
</dbReference>
<dbReference type="OMA" id="PGVRHFH"/>
<gene>
    <name evidence="3" type="primary">CBARP</name>
</gene>
<feature type="region of interest" description="Disordered" evidence="1">
    <location>
        <begin position="51"/>
        <end position="78"/>
    </location>
</feature>
<evidence type="ECO:0000256" key="1">
    <source>
        <dbReference type="SAM" id="MobiDB-lite"/>
    </source>
</evidence>
<dbReference type="Proteomes" id="UP000008225">
    <property type="component" value="Chromosome 22"/>
</dbReference>
<dbReference type="PANTHER" id="PTHR28597">
    <property type="entry name" value="VOLTAGE-DEPENDENT CALCIUM CHANNEL BETA SUBUNIT-ASSOCIATED REGULATORY PROTEIN"/>
    <property type="match status" value="1"/>
</dbReference>
<feature type="transmembrane region" description="Helical" evidence="2">
    <location>
        <begin position="168"/>
        <end position="193"/>
    </location>
</feature>
<evidence type="ECO:0000256" key="2">
    <source>
        <dbReference type="SAM" id="Phobius"/>
    </source>
</evidence>
<protein>
    <submittedName>
        <fullName evidence="3">CACN subunit beta associated regulatory protein</fullName>
    </submittedName>
</protein>
<dbReference type="InParanoid" id="A0A2R8PK86"/>
<feature type="region of interest" description="Disordered" evidence="1">
    <location>
        <begin position="751"/>
        <end position="837"/>
    </location>
</feature>
<accession>A0A2R8PK86</accession>
<feature type="compositionally biased region" description="Pro residues" evidence="1">
    <location>
        <begin position="672"/>
        <end position="681"/>
    </location>
</feature>